<feature type="region of interest" description="Disordered" evidence="1">
    <location>
        <begin position="198"/>
        <end position="227"/>
    </location>
</feature>
<dbReference type="InterPro" id="IPR058841">
    <property type="entry name" value="HTH_76"/>
</dbReference>
<name>A0A9P8RKC3_9PEZI</name>
<evidence type="ECO:0000313" key="5">
    <source>
        <dbReference type="Proteomes" id="UP000758603"/>
    </source>
</evidence>
<dbReference type="RefSeq" id="XP_045952397.1">
    <property type="nucleotide sequence ID" value="XM_046108243.1"/>
</dbReference>
<feature type="domain" description="PEX14-like helix-turn-helix" evidence="3">
    <location>
        <begin position="28"/>
        <end position="91"/>
    </location>
</feature>
<dbReference type="GeneID" id="70137134"/>
<dbReference type="Pfam" id="PF25871">
    <property type="entry name" value="HTH_76"/>
    <property type="match status" value="1"/>
</dbReference>
<feature type="domain" description="Peroxisomal membrane protein PEX14-like KPWE" evidence="2">
    <location>
        <begin position="169"/>
        <end position="218"/>
    </location>
</feature>
<dbReference type="Proteomes" id="UP000758603">
    <property type="component" value="Unassembled WGS sequence"/>
</dbReference>
<evidence type="ECO:0000259" key="2">
    <source>
        <dbReference type="Pfam" id="PF17733"/>
    </source>
</evidence>
<keyword evidence="5" id="KW-1185">Reference proteome</keyword>
<gene>
    <name evidence="4" type="ORF">BKA67DRAFT_663762</name>
</gene>
<dbReference type="Pfam" id="PF17733">
    <property type="entry name" value="KPWE_dom"/>
    <property type="match status" value="1"/>
</dbReference>
<dbReference type="PANTHER" id="PTHR36855">
    <property type="entry name" value="CHROMOSOME 10, WHOLE GENOME SHOTGUN SEQUENCE"/>
    <property type="match status" value="1"/>
</dbReference>
<dbReference type="OrthoDB" id="9936937at2759"/>
<dbReference type="PANTHER" id="PTHR36855:SF1">
    <property type="entry name" value="PEROXISOME MEMBRANE ANCHOR PROTEIN PEX14P N-TERMINAL DOMAIN-CONTAINING PROTEIN"/>
    <property type="match status" value="1"/>
</dbReference>
<dbReference type="InterPro" id="IPR040554">
    <property type="entry name" value="KPWE_PEX14_dom"/>
</dbReference>
<reference evidence="4" key="1">
    <citation type="journal article" date="2021" name="Nat. Commun.">
        <title>Genetic determinants of endophytism in the Arabidopsis root mycobiome.</title>
        <authorList>
            <person name="Mesny F."/>
            <person name="Miyauchi S."/>
            <person name="Thiergart T."/>
            <person name="Pickel B."/>
            <person name="Atanasova L."/>
            <person name="Karlsson M."/>
            <person name="Huettel B."/>
            <person name="Barry K.W."/>
            <person name="Haridas S."/>
            <person name="Chen C."/>
            <person name="Bauer D."/>
            <person name="Andreopoulos W."/>
            <person name="Pangilinan J."/>
            <person name="LaButti K."/>
            <person name="Riley R."/>
            <person name="Lipzen A."/>
            <person name="Clum A."/>
            <person name="Drula E."/>
            <person name="Henrissat B."/>
            <person name="Kohler A."/>
            <person name="Grigoriev I.V."/>
            <person name="Martin F.M."/>
            <person name="Hacquard S."/>
        </authorList>
    </citation>
    <scope>NUCLEOTIDE SEQUENCE</scope>
    <source>
        <strain evidence="4">MPI-SDFR-AT-0073</strain>
    </source>
</reference>
<dbReference type="AlphaFoldDB" id="A0A9P8RKC3"/>
<comment type="caution">
    <text evidence="4">The sequence shown here is derived from an EMBL/GenBank/DDBJ whole genome shotgun (WGS) entry which is preliminary data.</text>
</comment>
<evidence type="ECO:0000313" key="4">
    <source>
        <dbReference type="EMBL" id="KAH6645883.1"/>
    </source>
</evidence>
<protein>
    <submittedName>
        <fullName evidence="4">Uncharacterized protein</fullName>
    </submittedName>
</protein>
<proteinExistence type="predicted"/>
<accession>A0A9P8RKC3</accession>
<organism evidence="4 5">
    <name type="scientific">Truncatella angustata</name>
    <dbReference type="NCBI Taxonomy" id="152316"/>
    <lineage>
        <taxon>Eukaryota</taxon>
        <taxon>Fungi</taxon>
        <taxon>Dikarya</taxon>
        <taxon>Ascomycota</taxon>
        <taxon>Pezizomycotina</taxon>
        <taxon>Sordariomycetes</taxon>
        <taxon>Xylariomycetidae</taxon>
        <taxon>Amphisphaeriales</taxon>
        <taxon>Sporocadaceae</taxon>
        <taxon>Truncatella</taxon>
    </lineage>
</organism>
<evidence type="ECO:0000256" key="1">
    <source>
        <dbReference type="SAM" id="MobiDB-lite"/>
    </source>
</evidence>
<dbReference type="EMBL" id="JAGPXC010000010">
    <property type="protein sequence ID" value="KAH6645883.1"/>
    <property type="molecule type" value="Genomic_DNA"/>
</dbReference>
<evidence type="ECO:0000259" key="3">
    <source>
        <dbReference type="Pfam" id="PF25871"/>
    </source>
</evidence>
<feature type="compositionally biased region" description="Basic and acidic residues" evidence="1">
    <location>
        <begin position="215"/>
        <end position="227"/>
    </location>
</feature>
<sequence>MEASQNPAAPTSAMDRMRMQAAQNPNAAHRSFDTYPWLKDPVFQSQLATALLNQTHLPPAEIALQCRIIRYDERIGIKIDRARYREYRSSEQRPMVIVVPPVILEQEALFEPDATKRRYAAIYNDDFDVDTSEESIDQDVPSWQRSAPKAALYVNKDNLSAVDSQDKEPYPKKFEEIIAFLQTGKEIPGIVKIPDTVIDDPSISTTTGRSAPLKPWEKKSADYEGPQ</sequence>